<dbReference type="OrthoDB" id="1682589at2759"/>
<keyword evidence="4" id="KW-0067">ATP-binding</keyword>
<name>A0A067KBQ8_JATCU</name>
<dbReference type="EMBL" id="KK914582">
    <property type="protein sequence ID" value="KDP32463.1"/>
    <property type="molecule type" value="Genomic_DNA"/>
</dbReference>
<keyword evidence="1" id="KW-0963">Cytoplasm</keyword>
<keyword evidence="6" id="KW-0472">Membrane</keyword>
<dbReference type="SUPFAM" id="SSF50249">
    <property type="entry name" value="Nucleic acid-binding proteins"/>
    <property type="match status" value="1"/>
</dbReference>
<dbReference type="GO" id="GO:0005524">
    <property type="term" value="F:ATP binding"/>
    <property type="evidence" value="ECO:0007669"/>
    <property type="project" value="InterPro"/>
</dbReference>
<evidence type="ECO:0000256" key="4">
    <source>
        <dbReference type="ARBA" id="ARBA00022840"/>
    </source>
</evidence>
<evidence type="ECO:0000256" key="6">
    <source>
        <dbReference type="SAM" id="Phobius"/>
    </source>
</evidence>
<dbReference type="STRING" id="180498.A0A067KBQ8"/>
<dbReference type="PANTHER" id="PTHR43450">
    <property type="entry name" value="ASPARTYL-TRNA SYNTHETASE"/>
    <property type="match status" value="1"/>
</dbReference>
<keyword evidence="5" id="KW-0030">Aminoacyl-tRNA synthetase</keyword>
<feature type="transmembrane region" description="Helical" evidence="6">
    <location>
        <begin position="252"/>
        <end position="273"/>
    </location>
</feature>
<evidence type="ECO:0000256" key="2">
    <source>
        <dbReference type="ARBA" id="ARBA00022598"/>
    </source>
</evidence>
<evidence type="ECO:0000256" key="1">
    <source>
        <dbReference type="ARBA" id="ARBA00022490"/>
    </source>
</evidence>
<keyword evidence="3" id="KW-0547">Nucleotide-binding</keyword>
<dbReference type="PANTHER" id="PTHR43450:SF1">
    <property type="entry name" value="ASPARTATE--TRNA LIGASE, CYTOPLASMIC"/>
    <property type="match status" value="1"/>
</dbReference>
<organism evidence="8 9">
    <name type="scientific">Jatropha curcas</name>
    <name type="common">Barbados nut</name>
    <dbReference type="NCBI Taxonomy" id="180498"/>
    <lineage>
        <taxon>Eukaryota</taxon>
        <taxon>Viridiplantae</taxon>
        <taxon>Streptophyta</taxon>
        <taxon>Embryophyta</taxon>
        <taxon>Tracheophyta</taxon>
        <taxon>Spermatophyta</taxon>
        <taxon>Magnoliopsida</taxon>
        <taxon>eudicotyledons</taxon>
        <taxon>Gunneridae</taxon>
        <taxon>Pentapetalae</taxon>
        <taxon>rosids</taxon>
        <taxon>fabids</taxon>
        <taxon>Malpighiales</taxon>
        <taxon>Euphorbiaceae</taxon>
        <taxon>Crotonoideae</taxon>
        <taxon>Jatropheae</taxon>
        <taxon>Jatropha</taxon>
    </lineage>
</organism>
<dbReference type="GO" id="GO:0006422">
    <property type="term" value="P:aspartyl-tRNA aminoacylation"/>
    <property type="evidence" value="ECO:0007669"/>
    <property type="project" value="InterPro"/>
</dbReference>
<dbReference type="Gene3D" id="3.30.930.10">
    <property type="entry name" value="Bira Bifunctional Protein, Domain 2"/>
    <property type="match status" value="1"/>
</dbReference>
<feature type="domain" description="Aminoacyl-tRNA synthetase class II (D/K/N)" evidence="7">
    <location>
        <begin position="127"/>
        <end position="235"/>
    </location>
</feature>
<evidence type="ECO:0000259" key="7">
    <source>
        <dbReference type="Pfam" id="PF00152"/>
    </source>
</evidence>
<dbReference type="GO" id="GO:0017101">
    <property type="term" value="C:aminoacyl-tRNA synthetase multienzyme complex"/>
    <property type="evidence" value="ECO:0007669"/>
    <property type="project" value="TreeGrafter"/>
</dbReference>
<gene>
    <name evidence="8" type="ORF">JCGZ_13388</name>
</gene>
<accession>A0A067KBQ8</accession>
<dbReference type="Proteomes" id="UP000027138">
    <property type="component" value="Unassembled WGS sequence"/>
</dbReference>
<dbReference type="InterPro" id="IPR004364">
    <property type="entry name" value="Aa-tRNA-synt_II"/>
</dbReference>
<keyword evidence="9" id="KW-1185">Reference proteome</keyword>
<evidence type="ECO:0000256" key="5">
    <source>
        <dbReference type="ARBA" id="ARBA00023146"/>
    </source>
</evidence>
<evidence type="ECO:0000313" key="8">
    <source>
        <dbReference type="EMBL" id="KDP32463.1"/>
    </source>
</evidence>
<dbReference type="InterPro" id="IPR004523">
    <property type="entry name" value="Asp-tRNA_synthase_2"/>
</dbReference>
<keyword evidence="6" id="KW-1133">Transmembrane helix</keyword>
<dbReference type="GO" id="GO:0005829">
    <property type="term" value="C:cytosol"/>
    <property type="evidence" value="ECO:0007669"/>
    <property type="project" value="TreeGrafter"/>
</dbReference>
<dbReference type="GO" id="GO:0003723">
    <property type="term" value="F:RNA binding"/>
    <property type="evidence" value="ECO:0007669"/>
    <property type="project" value="TreeGrafter"/>
</dbReference>
<sequence>MPLYKLQSMEERDPSEWIQVQDLTEKGFTVQCVVTIKPGLVSRQMFVFVAGISLESIIDVRGFVSVPSSVPICGTTQKVEVQVSKLHCISRASSILPINVGVASSGGKEALQADEQLFPVVNQDTCASEGGASAFKLDYKGQPACLAQSHQLHKQMAICGDKERVFEVGSVFKAEESYTPRHLCEFVGHDVEMEIKKHYSEVMDVVDRLFITIFDYLNEHCKNELEAVQRQHPFEPLKVIILQNSQKYLHGFLFNIFAMAVLPMAVAVAAMAVRATGGGSSLPFGFGEK</sequence>
<dbReference type="InterPro" id="IPR012340">
    <property type="entry name" value="NA-bd_OB-fold"/>
</dbReference>
<dbReference type="Gene3D" id="2.40.50.140">
    <property type="entry name" value="Nucleic acid-binding proteins"/>
    <property type="match status" value="1"/>
</dbReference>
<evidence type="ECO:0000313" key="9">
    <source>
        <dbReference type="Proteomes" id="UP000027138"/>
    </source>
</evidence>
<evidence type="ECO:0000256" key="3">
    <source>
        <dbReference type="ARBA" id="ARBA00022741"/>
    </source>
</evidence>
<dbReference type="Pfam" id="PF00152">
    <property type="entry name" value="tRNA-synt_2"/>
    <property type="match status" value="1"/>
</dbReference>
<proteinExistence type="predicted"/>
<protein>
    <recommendedName>
        <fullName evidence="7">Aminoacyl-tRNA synthetase class II (D/K/N) domain-containing protein</fullName>
    </recommendedName>
</protein>
<keyword evidence="2" id="KW-0436">Ligase</keyword>
<dbReference type="GO" id="GO:0004815">
    <property type="term" value="F:aspartate-tRNA ligase activity"/>
    <property type="evidence" value="ECO:0007669"/>
    <property type="project" value="InterPro"/>
</dbReference>
<dbReference type="SUPFAM" id="SSF55681">
    <property type="entry name" value="Class II aaRS and biotin synthetases"/>
    <property type="match status" value="1"/>
</dbReference>
<reference evidence="8 9" key="1">
    <citation type="journal article" date="2014" name="PLoS ONE">
        <title>Global Analysis of Gene Expression Profiles in Physic Nut (Jatropha curcas L.) Seedlings Exposed to Salt Stress.</title>
        <authorList>
            <person name="Zhang L."/>
            <person name="Zhang C."/>
            <person name="Wu P."/>
            <person name="Chen Y."/>
            <person name="Li M."/>
            <person name="Jiang H."/>
            <person name="Wu G."/>
        </authorList>
    </citation>
    <scope>NUCLEOTIDE SEQUENCE [LARGE SCALE GENOMIC DNA]</scope>
    <source>
        <strain evidence="9">cv. GZQX0401</strain>
        <tissue evidence="8">Young leaves</tissue>
    </source>
</reference>
<dbReference type="InterPro" id="IPR045864">
    <property type="entry name" value="aa-tRNA-synth_II/BPL/LPL"/>
</dbReference>
<dbReference type="AlphaFoldDB" id="A0A067KBQ8"/>
<keyword evidence="6" id="KW-0812">Transmembrane</keyword>